<dbReference type="STRING" id="479433.Caci_1098"/>
<organism evidence="9 10">
    <name type="scientific">Catenulispora acidiphila (strain DSM 44928 / JCM 14897 / NBRC 102108 / NRRL B-24433 / ID139908)</name>
    <dbReference type="NCBI Taxonomy" id="479433"/>
    <lineage>
        <taxon>Bacteria</taxon>
        <taxon>Bacillati</taxon>
        <taxon>Actinomycetota</taxon>
        <taxon>Actinomycetes</taxon>
        <taxon>Catenulisporales</taxon>
        <taxon>Catenulisporaceae</taxon>
        <taxon>Catenulispora</taxon>
    </lineage>
</organism>
<dbReference type="OrthoDB" id="3393523at2"/>
<keyword evidence="4" id="KW-0808">Transferase</keyword>
<dbReference type="HOGENOM" id="CLU_045361_0_1_11"/>
<dbReference type="Pfam" id="PF03610">
    <property type="entry name" value="EIIA-man"/>
    <property type="match status" value="1"/>
</dbReference>
<evidence type="ECO:0000259" key="7">
    <source>
        <dbReference type="PROSITE" id="PS51096"/>
    </source>
</evidence>
<feature type="compositionally biased region" description="Polar residues" evidence="6">
    <location>
        <begin position="147"/>
        <end position="156"/>
    </location>
</feature>
<dbReference type="InParanoid" id="C7Q5S7"/>
<dbReference type="KEGG" id="cai:Caci_1098"/>
<dbReference type="PRINTS" id="PR00107">
    <property type="entry name" value="PHOSPHOCPHPR"/>
</dbReference>
<feature type="domain" description="PTS EIIA type-4" evidence="7">
    <location>
        <begin position="4"/>
        <end position="135"/>
    </location>
</feature>
<evidence type="ECO:0000313" key="9">
    <source>
        <dbReference type="EMBL" id="ACU70024.1"/>
    </source>
</evidence>
<dbReference type="GO" id="GO:0019563">
    <property type="term" value="P:glycerol catabolic process"/>
    <property type="evidence" value="ECO:0007669"/>
    <property type="project" value="InterPro"/>
</dbReference>
<dbReference type="InterPro" id="IPR012844">
    <property type="entry name" value="DhaM_N"/>
</dbReference>
<dbReference type="PANTHER" id="PTHR38594:SF1">
    <property type="entry name" value="PEP-DEPENDENT DIHYDROXYACETONE KINASE, PHOSPHORYL DONOR SUBUNIT DHAM"/>
    <property type="match status" value="1"/>
</dbReference>
<dbReference type="SUPFAM" id="SSF55594">
    <property type="entry name" value="HPr-like"/>
    <property type="match status" value="1"/>
</dbReference>
<evidence type="ECO:0000256" key="5">
    <source>
        <dbReference type="ARBA" id="ARBA00046577"/>
    </source>
</evidence>
<name>C7Q5S7_CATAD</name>
<feature type="domain" description="HPr" evidence="8">
    <location>
        <begin position="152"/>
        <end position="236"/>
    </location>
</feature>
<comment type="subunit">
    <text evidence="5">Homodimer. The dihydroxyacetone kinase complex is composed of a homodimer of DhaM, a homodimer of DhaK and the subunit DhaL.</text>
</comment>
<dbReference type="Pfam" id="PF00381">
    <property type="entry name" value="PTS-HPr"/>
    <property type="match status" value="1"/>
</dbReference>
<gene>
    <name evidence="9" type="ordered locus">Caci_1098</name>
</gene>
<dbReference type="InterPro" id="IPR004701">
    <property type="entry name" value="PTS_EIIA_man-typ"/>
</dbReference>
<dbReference type="InterPro" id="IPR039643">
    <property type="entry name" value="DhaM"/>
</dbReference>
<dbReference type="InterPro" id="IPR035895">
    <property type="entry name" value="HPr-like_sf"/>
</dbReference>
<feature type="region of interest" description="Disordered" evidence="6">
    <location>
        <begin position="132"/>
        <end position="156"/>
    </location>
</feature>
<dbReference type="Gene3D" id="3.30.1340.10">
    <property type="entry name" value="HPr-like"/>
    <property type="match status" value="1"/>
</dbReference>
<dbReference type="SUPFAM" id="SSF53062">
    <property type="entry name" value="PTS system fructose IIA component-like"/>
    <property type="match status" value="1"/>
</dbReference>
<keyword evidence="9" id="KW-0418">Kinase</keyword>
<reference evidence="9 10" key="1">
    <citation type="journal article" date="2009" name="Stand. Genomic Sci.">
        <title>Complete genome sequence of Catenulispora acidiphila type strain (ID 139908).</title>
        <authorList>
            <person name="Copeland A."/>
            <person name="Lapidus A."/>
            <person name="Glavina Del Rio T."/>
            <person name="Nolan M."/>
            <person name="Lucas S."/>
            <person name="Chen F."/>
            <person name="Tice H."/>
            <person name="Cheng J.F."/>
            <person name="Bruce D."/>
            <person name="Goodwin L."/>
            <person name="Pitluck S."/>
            <person name="Mikhailova N."/>
            <person name="Pati A."/>
            <person name="Ivanova N."/>
            <person name="Mavromatis K."/>
            <person name="Chen A."/>
            <person name="Palaniappan K."/>
            <person name="Chain P."/>
            <person name="Land M."/>
            <person name="Hauser L."/>
            <person name="Chang Y.J."/>
            <person name="Jeffries C.D."/>
            <person name="Chertkov O."/>
            <person name="Brettin T."/>
            <person name="Detter J.C."/>
            <person name="Han C."/>
            <person name="Ali Z."/>
            <person name="Tindall B.J."/>
            <person name="Goker M."/>
            <person name="Bristow J."/>
            <person name="Eisen J.A."/>
            <person name="Markowitz V."/>
            <person name="Hugenholtz P."/>
            <person name="Kyrpides N.C."/>
            <person name="Klenk H.P."/>
        </authorList>
    </citation>
    <scope>NUCLEOTIDE SEQUENCE [LARGE SCALE GENOMIC DNA]</scope>
    <source>
        <strain evidence="10">DSM 44928 / JCM 14897 / NBRC 102108 / NRRL B-24433 / ID139908</strain>
    </source>
</reference>
<dbReference type="PANTHER" id="PTHR38594">
    <property type="entry name" value="PEP-DEPENDENT DIHYDROXYACETONE KINASE, PHOSPHORYL DONOR SUBUNIT DHAM"/>
    <property type="match status" value="1"/>
</dbReference>
<evidence type="ECO:0000256" key="6">
    <source>
        <dbReference type="SAM" id="MobiDB-lite"/>
    </source>
</evidence>
<evidence type="ECO:0000313" key="10">
    <source>
        <dbReference type="Proteomes" id="UP000000851"/>
    </source>
</evidence>
<evidence type="ECO:0000256" key="1">
    <source>
        <dbReference type="ARBA" id="ARBA00001113"/>
    </source>
</evidence>
<dbReference type="NCBIfam" id="TIGR01003">
    <property type="entry name" value="PTS_HPr_family"/>
    <property type="match status" value="1"/>
</dbReference>
<comment type="function">
    <text evidence="2">Component of the dihydroxyacetone kinase complex, which is responsible for the phosphoenolpyruvate (PEP)-dependent phosphorylation of dihydroxyacetone. DhaM serves as the phosphoryl donor. Is phosphorylated by phosphoenolpyruvate in an EI- and HPr-dependent reaction, and a phosphorelay system on histidine residues finally leads to phosphoryl transfer to DhaL and dihydroxyacetone.</text>
</comment>
<dbReference type="RefSeq" id="WP_012785318.1">
    <property type="nucleotide sequence ID" value="NC_013131.1"/>
</dbReference>
<dbReference type="eggNOG" id="COG3412">
    <property type="taxonomic scope" value="Bacteria"/>
</dbReference>
<dbReference type="InterPro" id="IPR036662">
    <property type="entry name" value="PTS_EIIA_man-typ_sf"/>
</dbReference>
<dbReference type="PROSITE" id="PS51096">
    <property type="entry name" value="PTS_EIIA_TYPE_4"/>
    <property type="match status" value="1"/>
</dbReference>
<dbReference type="AlphaFoldDB" id="C7Q5S7"/>
<dbReference type="InterPro" id="IPR000032">
    <property type="entry name" value="HPr-like"/>
</dbReference>
<comment type="catalytic activity">
    <reaction evidence="1">
        <text>dihydroxyacetone + phosphoenolpyruvate = dihydroxyacetone phosphate + pyruvate</text>
        <dbReference type="Rhea" id="RHEA:18381"/>
        <dbReference type="ChEBI" id="CHEBI:15361"/>
        <dbReference type="ChEBI" id="CHEBI:16016"/>
        <dbReference type="ChEBI" id="CHEBI:57642"/>
        <dbReference type="ChEBI" id="CHEBI:58702"/>
        <dbReference type="EC" id="2.7.1.121"/>
    </reaction>
</comment>
<dbReference type="Gene3D" id="3.40.50.510">
    <property type="entry name" value="Phosphotransferase system, mannose-type IIA component"/>
    <property type="match status" value="1"/>
</dbReference>
<dbReference type="EC" id="2.7.1.121" evidence="3"/>
<dbReference type="eggNOG" id="COG1925">
    <property type="taxonomic scope" value="Bacteria"/>
</dbReference>
<protein>
    <recommendedName>
        <fullName evidence="3">phosphoenolpyruvate--glycerone phosphotransferase</fullName>
        <ecNumber evidence="3">2.7.1.121</ecNumber>
    </recommendedName>
</protein>
<dbReference type="CDD" id="cd00367">
    <property type="entry name" value="PTS-HPr_like"/>
    <property type="match status" value="1"/>
</dbReference>
<sequence>MNQSPGIVLVSHSANLAAGLRELLTQIASDRVPVAIAGGTDDGELGTSYERIAAAIAEADRGAGVIVLPDLGSSVLTTLTVLEDDPRPDVLLVDAPFVEGAVAAAVTAAAGADLAAVAEAARQARGIAKLGGSELEDAVPPTPQDAPATNSAETATSEVTLPATLHARPAGRLAQEAAKFTSTIRLEYGGKTVNPTGVLTVMSLGATAGGTVTVHAEGPDADAAVETLAAILAEVE</sequence>
<keyword evidence="10" id="KW-1185">Reference proteome</keyword>
<dbReference type="GO" id="GO:0016020">
    <property type="term" value="C:membrane"/>
    <property type="evidence" value="ECO:0007669"/>
    <property type="project" value="InterPro"/>
</dbReference>
<dbReference type="Proteomes" id="UP000000851">
    <property type="component" value="Chromosome"/>
</dbReference>
<accession>C7Q5S7</accession>
<dbReference type="GO" id="GO:0047324">
    <property type="term" value="F:phosphoenolpyruvate-glycerone phosphotransferase activity"/>
    <property type="evidence" value="ECO:0007669"/>
    <property type="project" value="UniProtKB-EC"/>
</dbReference>
<evidence type="ECO:0000259" key="8">
    <source>
        <dbReference type="PROSITE" id="PS51350"/>
    </source>
</evidence>
<dbReference type="NCBIfam" id="TIGR02364">
    <property type="entry name" value="dha_pts"/>
    <property type="match status" value="1"/>
</dbReference>
<evidence type="ECO:0000256" key="2">
    <source>
        <dbReference type="ARBA" id="ARBA00002788"/>
    </source>
</evidence>
<dbReference type="GO" id="GO:0009401">
    <property type="term" value="P:phosphoenolpyruvate-dependent sugar phosphotransferase system"/>
    <property type="evidence" value="ECO:0007669"/>
    <property type="project" value="InterPro"/>
</dbReference>
<dbReference type="PROSITE" id="PS51350">
    <property type="entry name" value="PTS_HPR_DOM"/>
    <property type="match status" value="1"/>
</dbReference>
<dbReference type="EMBL" id="CP001700">
    <property type="protein sequence ID" value="ACU70024.1"/>
    <property type="molecule type" value="Genomic_DNA"/>
</dbReference>
<evidence type="ECO:0000256" key="3">
    <source>
        <dbReference type="ARBA" id="ARBA00012095"/>
    </source>
</evidence>
<evidence type="ECO:0000256" key="4">
    <source>
        <dbReference type="ARBA" id="ARBA00022679"/>
    </source>
</evidence>
<proteinExistence type="predicted"/>